<proteinExistence type="predicted"/>
<evidence type="ECO:0000313" key="3">
    <source>
        <dbReference type="Proteomes" id="UP000030665"/>
    </source>
</evidence>
<evidence type="ECO:0000256" key="1">
    <source>
        <dbReference type="SAM" id="MobiDB-lite"/>
    </source>
</evidence>
<keyword evidence="3" id="KW-1185">Reference proteome</keyword>
<reference evidence="2" key="1">
    <citation type="submission" date="2014-01" db="EMBL/GenBank/DDBJ databases">
        <authorList>
            <person name="Aslett M."/>
        </authorList>
    </citation>
    <scope>NUCLEOTIDE SEQUENCE</scope>
</reference>
<dbReference type="EMBL" id="HG806418">
    <property type="protein sequence ID" value="CDW58812.1"/>
    <property type="molecule type" value="Genomic_DNA"/>
</dbReference>
<reference evidence="2" key="2">
    <citation type="submission" date="2014-03" db="EMBL/GenBank/DDBJ databases">
        <title>The whipworm genome and dual-species transcriptomics of an intimate host-pathogen interaction.</title>
        <authorList>
            <person name="Foth B.J."/>
            <person name="Tsai I.J."/>
            <person name="Reid A.J."/>
            <person name="Bancroft A.J."/>
            <person name="Nichol S."/>
            <person name="Tracey A."/>
            <person name="Holroyd N."/>
            <person name="Cotton J.A."/>
            <person name="Stanley E.J."/>
            <person name="Zarowiecki M."/>
            <person name="Liu J.Z."/>
            <person name="Huckvale T."/>
            <person name="Cooper P.J."/>
            <person name="Grencis R.K."/>
            <person name="Berriman M."/>
        </authorList>
    </citation>
    <scope>NUCLEOTIDE SEQUENCE [LARGE SCALE GENOMIC DNA]</scope>
</reference>
<protein>
    <submittedName>
        <fullName evidence="2">Uncharacterized protein</fullName>
    </submittedName>
</protein>
<feature type="compositionally biased region" description="Basic and acidic residues" evidence="1">
    <location>
        <begin position="289"/>
        <end position="311"/>
    </location>
</feature>
<organism evidence="2 3">
    <name type="scientific">Trichuris trichiura</name>
    <name type="common">Whipworm</name>
    <name type="synonym">Trichocephalus trichiurus</name>
    <dbReference type="NCBI Taxonomy" id="36087"/>
    <lineage>
        <taxon>Eukaryota</taxon>
        <taxon>Metazoa</taxon>
        <taxon>Ecdysozoa</taxon>
        <taxon>Nematoda</taxon>
        <taxon>Enoplea</taxon>
        <taxon>Dorylaimia</taxon>
        <taxon>Trichinellida</taxon>
        <taxon>Trichuridae</taxon>
        <taxon>Trichuris</taxon>
    </lineage>
</organism>
<accession>A0A077ZEK3</accession>
<dbReference type="OrthoDB" id="10326170at2759"/>
<feature type="compositionally biased region" description="Basic and acidic residues" evidence="1">
    <location>
        <begin position="245"/>
        <end position="259"/>
    </location>
</feature>
<dbReference type="Proteomes" id="UP000030665">
    <property type="component" value="Unassembled WGS sequence"/>
</dbReference>
<name>A0A077ZEK3_TRITR</name>
<gene>
    <name evidence="2" type="ORF">TTRE_0000713701</name>
</gene>
<sequence length="481" mass="52809">MSDRQRVYYLAQANVTNSSAQGVQSGPRFTIARHSPTAHPVPASVGNLYPTLNQARFPNESHGPNIPVLTAIVGLPAVKQILPSGVTRLKPLVLPKSSALGQTLPTHDGTGSSVSRTSDVGIMLADKSTPNLCQAQQPIGDSSSSGSVATARPSILRRKVAPSTATTFPFPSRRPTIPVETLQSQTAPATVVTVANDKLIYCVDGPLSSANISAEKLEEPQLTENDGYFASSERKRPRKQQLGDFSDRTDRPTSDEKRGSANGRVVSRTVKAAKAVHVSSRAEGTSSEESEKRVEEKKAAKVESHKADSHTARRQQLHLSVRDTKSSVRQNHFLFPEEAGAKFDPRSITDEEIFQYCPLRDNVQRLLLIQDRIERYSTNLSEVLGNITRLKESILSLPPEKCPELTSELRQRLEKSYSRAVIACEMLAGALRNIMDHLATLLSEYNLYNRPVEINDNLASEDEEEEESSDDEQPGPSRARR</sequence>
<feature type="region of interest" description="Disordered" evidence="1">
    <location>
        <begin position="456"/>
        <end position="481"/>
    </location>
</feature>
<feature type="compositionally biased region" description="Acidic residues" evidence="1">
    <location>
        <begin position="459"/>
        <end position="473"/>
    </location>
</feature>
<dbReference type="AlphaFoldDB" id="A0A077ZEK3"/>
<evidence type="ECO:0000313" key="2">
    <source>
        <dbReference type="EMBL" id="CDW58812.1"/>
    </source>
</evidence>
<feature type="region of interest" description="Disordered" evidence="1">
    <location>
        <begin position="223"/>
        <end position="315"/>
    </location>
</feature>